<feature type="transmembrane region" description="Helical" evidence="1">
    <location>
        <begin position="205"/>
        <end position="222"/>
    </location>
</feature>
<keyword evidence="1" id="KW-0812">Transmembrane</keyword>
<protein>
    <recommendedName>
        <fullName evidence="2">GPI ethanolamine phosphate transferase 2 C-terminal domain-containing protein</fullName>
    </recommendedName>
</protein>
<dbReference type="AlphaFoldDB" id="A0A8J2Q606"/>
<dbReference type="InterPro" id="IPR045687">
    <property type="entry name" value="PIGG/GPI7_C"/>
</dbReference>
<evidence type="ECO:0000313" key="3">
    <source>
        <dbReference type="EMBL" id="CAG7835546.1"/>
    </source>
</evidence>
<dbReference type="OrthoDB" id="272139at2759"/>
<dbReference type="Proteomes" id="UP000708208">
    <property type="component" value="Unassembled WGS sequence"/>
</dbReference>
<evidence type="ECO:0000259" key="2">
    <source>
        <dbReference type="Pfam" id="PF19316"/>
    </source>
</evidence>
<comment type="caution">
    <text evidence="3">The sequence shown here is derived from an EMBL/GenBank/DDBJ whole genome shotgun (WGS) entry which is preliminary data.</text>
</comment>
<dbReference type="PANTHER" id="PTHR23072">
    <property type="entry name" value="PHOSPHATIDYLINOSITOL GLYCAN-RELATED"/>
    <property type="match status" value="1"/>
</dbReference>
<organism evidence="3 4">
    <name type="scientific">Allacma fusca</name>
    <dbReference type="NCBI Taxonomy" id="39272"/>
    <lineage>
        <taxon>Eukaryota</taxon>
        <taxon>Metazoa</taxon>
        <taxon>Ecdysozoa</taxon>
        <taxon>Arthropoda</taxon>
        <taxon>Hexapoda</taxon>
        <taxon>Collembola</taxon>
        <taxon>Symphypleona</taxon>
        <taxon>Sminthuridae</taxon>
        <taxon>Allacma</taxon>
    </lineage>
</organism>
<dbReference type="InterPro" id="IPR039527">
    <property type="entry name" value="PIGG/GPI7"/>
</dbReference>
<evidence type="ECO:0000256" key="1">
    <source>
        <dbReference type="SAM" id="Phobius"/>
    </source>
</evidence>
<keyword evidence="4" id="KW-1185">Reference proteome</keyword>
<dbReference type="Pfam" id="PF19316">
    <property type="entry name" value="PIGO_PIGG"/>
    <property type="match status" value="1"/>
</dbReference>
<feature type="transmembrane region" description="Helical" evidence="1">
    <location>
        <begin position="260"/>
        <end position="279"/>
    </location>
</feature>
<proteinExistence type="predicted"/>
<keyword evidence="1" id="KW-1133">Transmembrane helix</keyword>
<accession>A0A8J2Q606</accession>
<feature type="domain" description="GPI ethanolamine phosphate transferase 2 C-terminal" evidence="2">
    <location>
        <begin position="332"/>
        <end position="415"/>
    </location>
</feature>
<reference evidence="3" key="1">
    <citation type="submission" date="2021-06" db="EMBL/GenBank/DDBJ databases">
        <authorList>
            <person name="Hodson N. C."/>
            <person name="Mongue J. A."/>
            <person name="Jaron S. K."/>
        </authorList>
    </citation>
    <scope>NUCLEOTIDE SEQUENCE</scope>
</reference>
<name>A0A8J2Q606_9HEXA</name>
<evidence type="ECO:0000313" key="4">
    <source>
        <dbReference type="Proteomes" id="UP000708208"/>
    </source>
</evidence>
<dbReference type="InterPro" id="IPR002591">
    <property type="entry name" value="Phosphodiest/P_Trfase"/>
</dbReference>
<sequence length="429" mass="49149">IVFYGDDTWLRLFPGNEFTRAEGVSSFFVTDFYEVDSNVTRNVNRELEELNFDMMVLHYLGVDHVGHVHGPKHPLIPTKLQEMNEVLKQVYFSLKNAKSDLPHVILLTGDHGMANQGGHGGDSYPEVTTPMILITVQPENASARICKSPPTNWFQNPYHVKQTDIAATLSFLWDLPFPSKSRGIIPPEILSEFAQQISFVEEEHFFIYYLFSTFLFLLVLFNKNWNLIAVLFLHRVSSVLNATGQKWNNDLDLNDWLKDMSLDNIICVIAFLVVILYFCDNIFQRIPAIFIALYKLKFFDMYFDAGWNHWEAKLCYLLIFVSATVPKNKLSISWILFSCVLQRPENIILVALVSLQLKYISSVECHGAKELLVNILFLASFYYQGNSNHITTIDISLGYTGLSEYCEVLVGILTFRNKEPNRCHGVASN</sequence>
<dbReference type="GO" id="GO:0006506">
    <property type="term" value="P:GPI anchor biosynthetic process"/>
    <property type="evidence" value="ECO:0007669"/>
    <property type="project" value="InterPro"/>
</dbReference>
<keyword evidence="1" id="KW-0472">Membrane</keyword>
<dbReference type="EMBL" id="CAJVCH010570663">
    <property type="protein sequence ID" value="CAG7835546.1"/>
    <property type="molecule type" value="Genomic_DNA"/>
</dbReference>
<dbReference type="PANTHER" id="PTHR23072:SF0">
    <property type="entry name" value="GPI ETHANOLAMINE PHOSPHATE TRANSFERASE 2"/>
    <property type="match status" value="1"/>
</dbReference>
<feature type="non-terminal residue" evidence="3">
    <location>
        <position position="1"/>
    </location>
</feature>
<gene>
    <name evidence="3" type="ORF">AFUS01_LOCUS44905</name>
</gene>
<dbReference type="Pfam" id="PF01663">
    <property type="entry name" value="Phosphodiest"/>
    <property type="match status" value="1"/>
</dbReference>
<dbReference type="GO" id="GO:0051267">
    <property type="term" value="F:CP2 mannose-ethanolamine phosphotransferase activity"/>
    <property type="evidence" value="ECO:0007669"/>
    <property type="project" value="TreeGrafter"/>
</dbReference>
<dbReference type="GO" id="GO:0005789">
    <property type="term" value="C:endoplasmic reticulum membrane"/>
    <property type="evidence" value="ECO:0007669"/>
    <property type="project" value="TreeGrafter"/>
</dbReference>